<keyword evidence="3 7" id="KW-0645">Protease</keyword>
<name>A0A4C1UBS2_EUMVA</name>
<dbReference type="PROSITE" id="PS00131">
    <property type="entry name" value="CARBOXYPEPT_SER_SER"/>
    <property type="match status" value="1"/>
</dbReference>
<dbReference type="OrthoDB" id="443318at2759"/>
<reference evidence="8 9" key="1">
    <citation type="journal article" date="2019" name="Commun. Biol.">
        <title>The bagworm genome reveals a unique fibroin gene that provides high tensile strength.</title>
        <authorList>
            <person name="Kono N."/>
            <person name="Nakamura H."/>
            <person name="Ohtoshi R."/>
            <person name="Tomita M."/>
            <person name="Numata K."/>
            <person name="Arakawa K."/>
        </authorList>
    </citation>
    <scope>NUCLEOTIDE SEQUENCE [LARGE SCALE GENOMIC DNA]</scope>
</reference>
<dbReference type="EC" id="3.4.16.-" evidence="7"/>
<keyword evidence="6" id="KW-0325">Glycoprotein</keyword>
<gene>
    <name evidence="8" type="ORF">EVAR_86258_1</name>
</gene>
<dbReference type="GO" id="GO:0006508">
    <property type="term" value="P:proteolysis"/>
    <property type="evidence" value="ECO:0007669"/>
    <property type="project" value="UniProtKB-KW"/>
</dbReference>
<dbReference type="AlphaFoldDB" id="A0A4C1UBS2"/>
<dbReference type="Proteomes" id="UP000299102">
    <property type="component" value="Unassembled WGS sequence"/>
</dbReference>
<evidence type="ECO:0000256" key="7">
    <source>
        <dbReference type="RuleBase" id="RU361156"/>
    </source>
</evidence>
<organism evidence="8 9">
    <name type="scientific">Eumeta variegata</name>
    <name type="common">Bagworm moth</name>
    <name type="synonym">Eumeta japonica</name>
    <dbReference type="NCBI Taxonomy" id="151549"/>
    <lineage>
        <taxon>Eukaryota</taxon>
        <taxon>Metazoa</taxon>
        <taxon>Ecdysozoa</taxon>
        <taxon>Arthropoda</taxon>
        <taxon>Hexapoda</taxon>
        <taxon>Insecta</taxon>
        <taxon>Pterygota</taxon>
        <taxon>Neoptera</taxon>
        <taxon>Endopterygota</taxon>
        <taxon>Lepidoptera</taxon>
        <taxon>Glossata</taxon>
        <taxon>Ditrysia</taxon>
        <taxon>Tineoidea</taxon>
        <taxon>Psychidae</taxon>
        <taxon>Oiketicinae</taxon>
        <taxon>Eumeta</taxon>
    </lineage>
</organism>
<dbReference type="InterPro" id="IPR018202">
    <property type="entry name" value="Ser_caboxypep_ser_AS"/>
</dbReference>
<evidence type="ECO:0000256" key="4">
    <source>
        <dbReference type="ARBA" id="ARBA00022729"/>
    </source>
</evidence>
<evidence type="ECO:0000313" key="8">
    <source>
        <dbReference type="EMBL" id="GBP23881.1"/>
    </source>
</evidence>
<keyword evidence="9" id="KW-1185">Reference proteome</keyword>
<dbReference type="Pfam" id="PF00450">
    <property type="entry name" value="Peptidase_S10"/>
    <property type="match status" value="1"/>
</dbReference>
<keyword evidence="4" id="KW-0732">Signal</keyword>
<evidence type="ECO:0000256" key="5">
    <source>
        <dbReference type="ARBA" id="ARBA00022801"/>
    </source>
</evidence>
<accession>A0A4C1UBS2</accession>
<evidence type="ECO:0000256" key="6">
    <source>
        <dbReference type="ARBA" id="ARBA00023180"/>
    </source>
</evidence>
<dbReference type="SUPFAM" id="SSF53474">
    <property type="entry name" value="alpha/beta-Hydrolases"/>
    <property type="match status" value="1"/>
</dbReference>
<proteinExistence type="inferred from homology"/>
<keyword evidence="2 7" id="KW-0121">Carboxypeptidase</keyword>
<protein>
    <recommendedName>
        <fullName evidence="7">Carboxypeptidase</fullName>
        <ecNumber evidence="7">3.4.16.-</ecNumber>
    </recommendedName>
</protein>
<dbReference type="PRINTS" id="PR00724">
    <property type="entry name" value="CRBOXYPTASEC"/>
</dbReference>
<dbReference type="EMBL" id="BGZK01000154">
    <property type="protein sequence ID" value="GBP23881.1"/>
    <property type="molecule type" value="Genomic_DNA"/>
</dbReference>
<evidence type="ECO:0000313" key="9">
    <source>
        <dbReference type="Proteomes" id="UP000299102"/>
    </source>
</evidence>
<comment type="caution">
    <text evidence="8">The sequence shown here is derived from an EMBL/GenBank/DDBJ whole genome shotgun (WGS) entry which is preliminary data.</text>
</comment>
<dbReference type="PANTHER" id="PTHR11802">
    <property type="entry name" value="SERINE PROTEASE FAMILY S10 SERINE CARBOXYPEPTIDASE"/>
    <property type="match status" value="1"/>
</dbReference>
<dbReference type="STRING" id="151549.A0A4C1UBS2"/>
<comment type="similarity">
    <text evidence="1 7">Belongs to the peptidase S10 family.</text>
</comment>
<dbReference type="PROSITE" id="PS00560">
    <property type="entry name" value="CARBOXYPEPT_SER_HIS"/>
    <property type="match status" value="1"/>
</dbReference>
<dbReference type="PANTHER" id="PTHR11802:SF472">
    <property type="entry name" value="SERINE CARBOXYPEPTIDASE CPVL-RELATED"/>
    <property type="match status" value="1"/>
</dbReference>
<dbReference type="InterPro" id="IPR029058">
    <property type="entry name" value="AB_hydrolase_fold"/>
</dbReference>
<evidence type="ECO:0000256" key="1">
    <source>
        <dbReference type="ARBA" id="ARBA00009431"/>
    </source>
</evidence>
<dbReference type="InterPro" id="IPR001563">
    <property type="entry name" value="Peptidase_S10"/>
</dbReference>
<dbReference type="GO" id="GO:0004185">
    <property type="term" value="F:serine-type carboxypeptidase activity"/>
    <property type="evidence" value="ECO:0007669"/>
    <property type="project" value="UniProtKB-UniRule"/>
</dbReference>
<evidence type="ECO:0000256" key="3">
    <source>
        <dbReference type="ARBA" id="ARBA00022670"/>
    </source>
</evidence>
<dbReference type="FunFam" id="3.40.50.1820:FF:000096">
    <property type="entry name" value="Carboxypeptidase vitellogenic-like"/>
    <property type="match status" value="1"/>
</dbReference>
<dbReference type="Gene3D" id="3.40.50.1820">
    <property type="entry name" value="alpha/beta hydrolase"/>
    <property type="match status" value="1"/>
</dbReference>
<keyword evidence="5 7" id="KW-0378">Hydrolase</keyword>
<sequence length="469" mass="53850">MELVYCAIYVSLYVFYSIWSVQSLSFARLYPRIKLETSFADAGEPLILTPFLNNGSISTAQKLSSVYLTEEFGIESHAGFFTVNEQYGSHHYFWYFPPILASKDAPVLLWLQGGPGATSLFGLFTEIGPIIAEENKFSVREINWALKFHLIFIDNPVGTGFSFTSDSKGYCRDQDCVAHDLYNSLTQFFQLFPQLKNNDFYIAGESYAGKYIPALATKIHEENKNSKKINLIGMAMGNAFCDPINQLEYGKYLYQIGLLDYKQKKIFETKEKEIKAQIKKMNWGMADVLLDYLMDGQFTNYSLFKTYTGFNYYYNYLQSEMNMTDIIIFANLLSKDHIRHAVHVGNQPFGTGDEVEINLAYDILKSVAPLISKLLSHYKILFYNGQLDISVAYPLTENFLKKLNFSSSEQYLSAQRHIWRVSGEIAGYVKSAGNLTEILIRNSGHMVPHDQPKWAYDMITRFVQKKKFW</sequence>
<dbReference type="InterPro" id="IPR033124">
    <property type="entry name" value="Ser_caboxypep_his_AS"/>
</dbReference>
<evidence type="ECO:0000256" key="2">
    <source>
        <dbReference type="ARBA" id="ARBA00022645"/>
    </source>
</evidence>